<feature type="transmembrane region" description="Helical" evidence="7">
    <location>
        <begin position="34"/>
        <end position="57"/>
    </location>
</feature>
<feature type="transmembrane region" description="Helical" evidence="7">
    <location>
        <begin position="395"/>
        <end position="414"/>
    </location>
</feature>
<sequence>MLELFHLLLDWVAAHPLWSGLVIFLVAMSESLAIVGLIVPGVMIMFGIGALIASGAIAFWPALGWAVAGAVVGDGLSFWLGRHFSDRLTRIWPFSRHPQTLERGIAFFERYGGKSVAFGRFFGPVRAVIPLVAGAMGMRPLRFLAANVLSALAWAPAYLLPGIVFGASLELASEVAFRLVLLLLLLVLFLWLVLHLVRTLFRLLHPHAGRWVEALLRWSRLHPKLGEIAAALADPAHPEAKGLSILASLLVLTTLLFTLILGAVLDASAISGLDHTVLNALQSLRSPWADHLMTALTRLTDTNTVAGLSLGVLAYLSWRGHRRTLLYWLAAIGFALLVPSLLKNLLQIPRPDLLAIPPSSYSFPSGHTLKATVLYGFLSVMIARPIHSGWRWIPYAAAALAAGGVALSRLYLGVHWLSDVLGSLSLGLAWVALLAIAYNRHTRPETHWAGLAGASLLILGVTLAVETHLHHSERVARYQPTREPIWIQRIQWWQDPRVAGQPGYREDTQSRHDHPLNIQFAGAPADLEQALHERGWRRAGVLSWENLLRLLSPSLPLAQMPVLPQVHNARHEALVLERTDATRGRLVLRLWPTRIRLSPTGQPLWIGNVSHQEKRVIAASFSFATTGGDFHTPLARLIDDLQDSRLPHRVHDGLLWVSTPDATGTAVMPPG</sequence>
<keyword evidence="6 7" id="KW-0472">Membrane</keyword>
<dbReference type="InterPro" id="IPR032816">
    <property type="entry name" value="VTT_dom"/>
</dbReference>
<keyword evidence="4 7" id="KW-0812">Transmembrane</keyword>
<evidence type="ECO:0000256" key="3">
    <source>
        <dbReference type="ARBA" id="ARBA00022475"/>
    </source>
</evidence>
<evidence type="ECO:0000313" key="10">
    <source>
        <dbReference type="Proteomes" id="UP000250928"/>
    </source>
</evidence>
<feature type="transmembrane region" description="Helical" evidence="7">
    <location>
        <begin position="446"/>
        <end position="465"/>
    </location>
</feature>
<dbReference type="PANTHER" id="PTHR30353:SF15">
    <property type="entry name" value="INNER MEMBRANE PROTEIN YABI"/>
    <property type="match status" value="1"/>
</dbReference>
<dbReference type="InterPro" id="IPR036938">
    <property type="entry name" value="PAP2/HPO_sf"/>
</dbReference>
<comment type="caution">
    <text evidence="9">The sequence shown here is derived from an EMBL/GenBank/DDBJ whole genome shotgun (WGS) entry which is preliminary data.</text>
</comment>
<dbReference type="Proteomes" id="UP000250928">
    <property type="component" value="Unassembled WGS sequence"/>
</dbReference>
<evidence type="ECO:0000259" key="8">
    <source>
        <dbReference type="SMART" id="SM00014"/>
    </source>
</evidence>
<evidence type="ECO:0000256" key="6">
    <source>
        <dbReference type="ARBA" id="ARBA00023136"/>
    </source>
</evidence>
<protein>
    <submittedName>
        <fullName evidence="9">Phosphoesterase PA-phosphatase</fullName>
    </submittedName>
</protein>
<accession>A0A6N4DR10</accession>
<feature type="transmembrane region" description="Helical" evidence="7">
    <location>
        <begin position="144"/>
        <end position="169"/>
    </location>
</feature>
<dbReference type="SUPFAM" id="SSF48317">
    <property type="entry name" value="Acid phosphatase/Vanadium-dependent haloperoxidase"/>
    <property type="match status" value="1"/>
</dbReference>
<dbReference type="CDD" id="cd03392">
    <property type="entry name" value="PAP2_like_2"/>
    <property type="match status" value="1"/>
</dbReference>
<dbReference type="Pfam" id="PF01569">
    <property type="entry name" value="PAP2"/>
    <property type="match status" value="1"/>
</dbReference>
<evidence type="ECO:0000256" key="4">
    <source>
        <dbReference type="ARBA" id="ARBA00022692"/>
    </source>
</evidence>
<feature type="transmembrane region" description="Helical" evidence="7">
    <location>
        <begin position="6"/>
        <end position="27"/>
    </location>
</feature>
<evidence type="ECO:0000313" key="9">
    <source>
        <dbReference type="EMBL" id="PUE00333.1"/>
    </source>
</evidence>
<dbReference type="SMART" id="SM00014">
    <property type="entry name" value="acidPPc"/>
    <property type="match status" value="1"/>
</dbReference>
<dbReference type="GO" id="GO:0005886">
    <property type="term" value="C:plasma membrane"/>
    <property type="evidence" value="ECO:0007669"/>
    <property type="project" value="UniProtKB-SubCell"/>
</dbReference>
<dbReference type="Pfam" id="PF09335">
    <property type="entry name" value="VTT_dom"/>
    <property type="match status" value="1"/>
</dbReference>
<feature type="transmembrane region" description="Helical" evidence="7">
    <location>
        <begin position="175"/>
        <end position="197"/>
    </location>
</feature>
<gene>
    <name evidence="9" type="ORF">C3L24_09360</name>
</gene>
<dbReference type="InterPro" id="IPR000326">
    <property type="entry name" value="PAP2/HPO"/>
</dbReference>
<feature type="transmembrane region" description="Helical" evidence="7">
    <location>
        <begin position="302"/>
        <end position="318"/>
    </location>
</feature>
<feature type="transmembrane region" description="Helical" evidence="7">
    <location>
        <begin position="245"/>
        <end position="265"/>
    </location>
</feature>
<feature type="domain" description="Phosphatidic acid phosphatase type 2/haloperoxidase" evidence="8">
    <location>
        <begin position="324"/>
        <end position="435"/>
    </location>
</feature>
<keyword evidence="5 7" id="KW-1133">Transmembrane helix</keyword>
<dbReference type="AlphaFoldDB" id="A0A6N4DR10"/>
<organism evidence="9 10">
    <name type="scientific">Candidatus Sedimenticola endophacoides</name>
    <dbReference type="NCBI Taxonomy" id="2548426"/>
    <lineage>
        <taxon>Bacteria</taxon>
        <taxon>Pseudomonadati</taxon>
        <taxon>Pseudomonadota</taxon>
        <taxon>Gammaproteobacteria</taxon>
        <taxon>Chromatiales</taxon>
        <taxon>Sedimenticolaceae</taxon>
        <taxon>Sedimenticola</taxon>
    </lineage>
</organism>
<comment type="subcellular location">
    <subcellularLocation>
        <location evidence="1">Cell membrane</location>
        <topology evidence="1">Multi-pass membrane protein</topology>
    </subcellularLocation>
</comment>
<feature type="transmembrane region" description="Helical" evidence="7">
    <location>
        <begin position="420"/>
        <end position="439"/>
    </location>
</feature>
<evidence type="ECO:0000256" key="2">
    <source>
        <dbReference type="ARBA" id="ARBA00010792"/>
    </source>
</evidence>
<feature type="transmembrane region" description="Helical" evidence="7">
    <location>
        <begin position="63"/>
        <end position="81"/>
    </location>
</feature>
<name>A0A6N4DR10_9GAMM</name>
<keyword evidence="3" id="KW-1003">Cell membrane</keyword>
<evidence type="ECO:0000256" key="7">
    <source>
        <dbReference type="SAM" id="Phobius"/>
    </source>
</evidence>
<proteinExistence type="inferred from homology"/>
<evidence type="ECO:0000256" key="1">
    <source>
        <dbReference type="ARBA" id="ARBA00004651"/>
    </source>
</evidence>
<dbReference type="EMBL" id="PQCO01000225">
    <property type="protein sequence ID" value="PUE00333.1"/>
    <property type="molecule type" value="Genomic_DNA"/>
</dbReference>
<dbReference type="Gene3D" id="1.20.144.10">
    <property type="entry name" value="Phosphatidic acid phosphatase type 2/haloperoxidase"/>
    <property type="match status" value="2"/>
</dbReference>
<dbReference type="InterPro" id="IPR032818">
    <property type="entry name" value="DedA-like"/>
</dbReference>
<comment type="similarity">
    <text evidence="2">Belongs to the DedA family.</text>
</comment>
<dbReference type="PANTHER" id="PTHR30353">
    <property type="entry name" value="INNER MEMBRANE PROTEIN DEDA-RELATED"/>
    <property type="match status" value="1"/>
</dbReference>
<reference evidence="9 10" key="1">
    <citation type="submission" date="2018-01" db="EMBL/GenBank/DDBJ databases">
        <title>Novel co-symbiosis in the lucinid bivalve Phacoides pectinatus.</title>
        <authorList>
            <person name="Lim S.J."/>
            <person name="Davis B.G."/>
            <person name="Gill D.E."/>
            <person name="Engel A.S."/>
            <person name="Anderson L.C."/>
            <person name="Campbell B.J."/>
        </authorList>
    </citation>
    <scope>NUCLEOTIDE SEQUENCE [LARGE SCALE GENOMIC DNA]</scope>
    <source>
        <strain evidence="9">N3_P5</strain>
    </source>
</reference>
<evidence type="ECO:0000256" key="5">
    <source>
        <dbReference type="ARBA" id="ARBA00022989"/>
    </source>
</evidence>
<feature type="transmembrane region" description="Helical" evidence="7">
    <location>
        <begin position="325"/>
        <end position="342"/>
    </location>
</feature>
<dbReference type="Pfam" id="PF14067">
    <property type="entry name" value="LssY_C"/>
    <property type="match status" value="1"/>
</dbReference>
<dbReference type="InterPro" id="IPR025902">
    <property type="entry name" value="LssY-like-C_dom"/>
</dbReference>